<keyword evidence="6" id="KW-1133">Transmembrane helix</keyword>
<dbReference type="PROSITE" id="PS00061">
    <property type="entry name" value="ADH_SHORT"/>
    <property type="match status" value="1"/>
</dbReference>
<evidence type="ECO:0000256" key="1">
    <source>
        <dbReference type="ARBA" id="ARBA00004240"/>
    </source>
</evidence>
<protein>
    <submittedName>
        <fullName evidence="7">Uncharacterized protein</fullName>
    </submittedName>
</protein>
<keyword evidence="6" id="KW-0812">Transmembrane</keyword>
<dbReference type="PANTHER" id="PTHR43899">
    <property type="entry name" value="RH59310P"/>
    <property type="match status" value="1"/>
</dbReference>
<keyword evidence="4" id="KW-0560">Oxidoreductase</keyword>
<comment type="similarity">
    <text evidence="2 5">Belongs to the short-chain dehydrogenases/reductases (SDR) family.</text>
</comment>
<dbReference type="Gene3D" id="3.40.50.720">
    <property type="entry name" value="NAD(P)-binding Rossmann-like Domain"/>
    <property type="match status" value="1"/>
</dbReference>
<dbReference type="InterPro" id="IPR051019">
    <property type="entry name" value="VLCFA-Steroid_DH"/>
</dbReference>
<dbReference type="FunFam" id="3.40.50.720:FF:000137">
    <property type="entry name" value="Hydroxysteroid (17-beta) dehydrogenase 3"/>
    <property type="match status" value="1"/>
</dbReference>
<dbReference type="InterPro" id="IPR002347">
    <property type="entry name" value="SDR_fam"/>
</dbReference>
<dbReference type="Pfam" id="PF00106">
    <property type="entry name" value="adh_short"/>
    <property type="match status" value="1"/>
</dbReference>
<name>A0A7I8L5W3_SPIIN</name>
<proteinExistence type="inferred from homology"/>
<dbReference type="CDD" id="cd05356">
    <property type="entry name" value="17beta-HSD1_like_SDR_c"/>
    <property type="match status" value="1"/>
</dbReference>
<dbReference type="PANTHER" id="PTHR43899:SF13">
    <property type="entry name" value="RH59310P"/>
    <property type="match status" value="1"/>
</dbReference>
<sequence length="314" mass="34967">MEFPLLETLKSQPVWVLPLLSVGFFNLLRASLYFLWWIYVFFLRPSKNLLGYGRWAIVTGPTDGIGKSMAFEMARKGVNLVLVGRRPDMLKQVTGAIKAEVPTIEVVTVVFDLNEDIADGVKRLGDAIRGLDVGVLINNAGVSYRVPKCLHEVDEEMFSELVNVNMEALTDITRLVLSGMVKKKKGAIVNLGSASTVVTPSYPMLAVYAGTKAYVDSLSRSLHQEYKNNGIDIQCQVPLFVVTKMVPDKKLYFFNPSPDGYAPSAVRAIGYGATVIPYWRQSLQAYLATYVPVGIFNEQLLRSALRRRVLYPYG</sequence>
<dbReference type="InterPro" id="IPR036291">
    <property type="entry name" value="NAD(P)-bd_dom_sf"/>
</dbReference>
<dbReference type="GO" id="GO:0005783">
    <property type="term" value="C:endoplasmic reticulum"/>
    <property type="evidence" value="ECO:0007669"/>
    <property type="project" value="UniProtKB-SubCell"/>
</dbReference>
<keyword evidence="6" id="KW-0472">Membrane</keyword>
<dbReference type="SUPFAM" id="SSF51735">
    <property type="entry name" value="NAD(P)-binding Rossmann-fold domains"/>
    <property type="match status" value="1"/>
</dbReference>
<feature type="transmembrane region" description="Helical" evidence="6">
    <location>
        <begin position="15"/>
        <end position="42"/>
    </location>
</feature>
<dbReference type="EMBL" id="LR746274">
    <property type="protein sequence ID" value="CAA7405066.1"/>
    <property type="molecule type" value="Genomic_DNA"/>
</dbReference>
<organism evidence="7 8">
    <name type="scientific">Spirodela intermedia</name>
    <name type="common">Intermediate duckweed</name>
    <dbReference type="NCBI Taxonomy" id="51605"/>
    <lineage>
        <taxon>Eukaryota</taxon>
        <taxon>Viridiplantae</taxon>
        <taxon>Streptophyta</taxon>
        <taxon>Embryophyta</taxon>
        <taxon>Tracheophyta</taxon>
        <taxon>Spermatophyta</taxon>
        <taxon>Magnoliopsida</taxon>
        <taxon>Liliopsida</taxon>
        <taxon>Araceae</taxon>
        <taxon>Lemnoideae</taxon>
        <taxon>Spirodela</taxon>
    </lineage>
</organism>
<dbReference type="PRINTS" id="PR00080">
    <property type="entry name" value="SDRFAMILY"/>
</dbReference>
<evidence type="ECO:0000256" key="6">
    <source>
        <dbReference type="SAM" id="Phobius"/>
    </source>
</evidence>
<dbReference type="Proteomes" id="UP000663760">
    <property type="component" value="Chromosome 11"/>
</dbReference>
<reference evidence="7" key="1">
    <citation type="submission" date="2020-02" db="EMBL/GenBank/DDBJ databases">
        <authorList>
            <person name="Scholz U."/>
            <person name="Mascher M."/>
            <person name="Fiebig A."/>
        </authorList>
    </citation>
    <scope>NUCLEOTIDE SEQUENCE</scope>
</reference>
<evidence type="ECO:0000256" key="4">
    <source>
        <dbReference type="ARBA" id="ARBA00023002"/>
    </source>
</evidence>
<dbReference type="OrthoDB" id="5545019at2759"/>
<evidence type="ECO:0000256" key="2">
    <source>
        <dbReference type="ARBA" id="ARBA00006484"/>
    </source>
</evidence>
<dbReference type="InterPro" id="IPR020904">
    <property type="entry name" value="Sc_DH/Rdtase_CS"/>
</dbReference>
<dbReference type="PRINTS" id="PR00081">
    <property type="entry name" value="GDHRDH"/>
</dbReference>
<dbReference type="AlphaFoldDB" id="A0A7I8L5W3"/>
<gene>
    <name evidence="7" type="ORF">SI8410_11015744</name>
</gene>
<dbReference type="GO" id="GO:0045703">
    <property type="term" value="F:ketoreductase activity"/>
    <property type="evidence" value="ECO:0007669"/>
    <property type="project" value="TreeGrafter"/>
</dbReference>
<dbReference type="PIRSF" id="PIRSF000126">
    <property type="entry name" value="11-beta-HSD1"/>
    <property type="match status" value="1"/>
</dbReference>
<keyword evidence="3" id="KW-0521">NADP</keyword>
<evidence type="ECO:0000256" key="5">
    <source>
        <dbReference type="RuleBase" id="RU000363"/>
    </source>
</evidence>
<keyword evidence="8" id="KW-1185">Reference proteome</keyword>
<evidence type="ECO:0000313" key="7">
    <source>
        <dbReference type="EMBL" id="CAA7405066.1"/>
    </source>
</evidence>
<evidence type="ECO:0000313" key="8">
    <source>
        <dbReference type="Proteomes" id="UP000663760"/>
    </source>
</evidence>
<comment type="subcellular location">
    <subcellularLocation>
        <location evidence="1">Endoplasmic reticulum</location>
    </subcellularLocation>
</comment>
<evidence type="ECO:0000256" key="3">
    <source>
        <dbReference type="ARBA" id="ARBA00022857"/>
    </source>
</evidence>
<accession>A0A7I8L5W3</accession>